<reference evidence="2" key="1">
    <citation type="submission" date="2020-11" db="EMBL/GenBank/DDBJ databases">
        <title>Sequencing the genomes of 1000 actinobacteria strains.</title>
        <authorList>
            <person name="Klenk H.-P."/>
        </authorList>
    </citation>
    <scope>NUCLEOTIDE SEQUENCE</scope>
    <source>
        <strain evidence="2">DSM 45356</strain>
    </source>
</reference>
<evidence type="ECO:0000313" key="2">
    <source>
        <dbReference type="EMBL" id="MBG6139252.1"/>
    </source>
</evidence>
<dbReference type="RefSeq" id="WP_197005927.1">
    <property type="nucleotide sequence ID" value="NZ_BONS01000012.1"/>
</dbReference>
<accession>A0A8J7GLQ8</accession>
<keyword evidence="3" id="KW-1185">Reference proteome</keyword>
<dbReference type="EMBL" id="JADOUF010000001">
    <property type="protein sequence ID" value="MBG6139252.1"/>
    <property type="molecule type" value="Genomic_DNA"/>
</dbReference>
<protein>
    <submittedName>
        <fullName evidence="2">Uncharacterized protein</fullName>
    </submittedName>
</protein>
<feature type="compositionally biased region" description="Basic residues" evidence="1">
    <location>
        <begin position="14"/>
        <end position="30"/>
    </location>
</feature>
<evidence type="ECO:0000256" key="1">
    <source>
        <dbReference type="SAM" id="MobiDB-lite"/>
    </source>
</evidence>
<feature type="region of interest" description="Disordered" evidence="1">
    <location>
        <begin position="1"/>
        <end position="35"/>
    </location>
</feature>
<evidence type="ECO:0000313" key="3">
    <source>
        <dbReference type="Proteomes" id="UP000622552"/>
    </source>
</evidence>
<dbReference type="AlphaFoldDB" id="A0A8J7GLQ8"/>
<sequence>MADLTRASSASAGRVRHGGRSPATGRHRVDRRQSAALDRLLPSGRDLLGRVDRLLDEGGAPAGHPVLALIARWRVLPGGALEFAAALRPPLTPPPVPGPLPEAVLEWTGPAATRFGAHWTGLRAHQETVIARAEATAEYAAQVSDWMYAVRSDMADALAAALGSAEAVAVRTAVAGAYAGPEVLLAAADLGARVLGAVTAFDPAGWAGRLEEASYVPAAPPSDPGRGFTVNA</sequence>
<proteinExistence type="predicted"/>
<dbReference type="Proteomes" id="UP000622552">
    <property type="component" value="Unassembled WGS sequence"/>
</dbReference>
<name>A0A8J7GLQ8_9ACTN</name>
<feature type="compositionally biased region" description="Polar residues" evidence="1">
    <location>
        <begin position="1"/>
        <end position="11"/>
    </location>
</feature>
<organism evidence="2 3">
    <name type="scientific">Longispora fulva</name>
    <dbReference type="NCBI Taxonomy" id="619741"/>
    <lineage>
        <taxon>Bacteria</taxon>
        <taxon>Bacillati</taxon>
        <taxon>Actinomycetota</taxon>
        <taxon>Actinomycetes</taxon>
        <taxon>Micromonosporales</taxon>
        <taxon>Micromonosporaceae</taxon>
        <taxon>Longispora</taxon>
    </lineage>
</organism>
<comment type="caution">
    <text evidence="2">The sequence shown here is derived from an EMBL/GenBank/DDBJ whole genome shotgun (WGS) entry which is preliminary data.</text>
</comment>
<gene>
    <name evidence="2" type="ORF">IW245_005446</name>
</gene>